<dbReference type="GeneID" id="66891948"/>
<reference evidence="1 2" key="1">
    <citation type="journal article" date="2004" name="Nat. Biotechnol.">
        <title>Complete genome sequence of the metabolically versatile photosynthetic bacterium Rhodopseudomonas palustris.</title>
        <authorList>
            <person name="Larimer F.W."/>
            <person name="Chain P."/>
            <person name="Hauser L."/>
            <person name="Lamerdin J."/>
            <person name="Malfatti S."/>
            <person name="Do L."/>
            <person name="Land M.L."/>
            <person name="Pelletier D.A."/>
            <person name="Beatty J.T."/>
            <person name="Lang A.S."/>
            <person name="Tabita F.R."/>
            <person name="Gibson J.L."/>
            <person name="Hanson T.E."/>
            <person name="Bobst C."/>
            <person name="Torres J.L."/>
            <person name="Peres C."/>
            <person name="Harrison F.H."/>
            <person name="Gibson J."/>
            <person name="Harwood C.S."/>
        </authorList>
    </citation>
    <scope>NUCLEOTIDE SEQUENCE [LARGE SCALE GENOMIC DNA]</scope>
    <source>
        <strain evidence="2">ATCC BAA-98 / CGA009</strain>
    </source>
</reference>
<evidence type="ECO:0000313" key="2">
    <source>
        <dbReference type="Proteomes" id="UP000001426"/>
    </source>
</evidence>
<keyword evidence="2" id="KW-1185">Reference proteome</keyword>
<dbReference type="RefSeq" id="WP_234803365.1">
    <property type="nucleotide sequence ID" value="NZ_CP116810.1"/>
</dbReference>
<dbReference type="Proteomes" id="UP000001426">
    <property type="component" value="Chromosome"/>
</dbReference>
<dbReference type="KEGG" id="rpa:TX73_004790"/>
<gene>
    <name evidence="1" type="ORF">TX73_004790</name>
</gene>
<dbReference type="EMBL" id="CP116810">
    <property type="protein sequence ID" value="WCL91062.1"/>
    <property type="molecule type" value="Genomic_DNA"/>
</dbReference>
<name>A0AAF0BP57_RHOPA</name>
<evidence type="ECO:0000313" key="1">
    <source>
        <dbReference type="EMBL" id="WCL91062.1"/>
    </source>
</evidence>
<organism evidence="1 2">
    <name type="scientific">Rhodopseudomonas palustris (strain ATCC BAA-98 / CGA009)</name>
    <dbReference type="NCBI Taxonomy" id="258594"/>
    <lineage>
        <taxon>Bacteria</taxon>
        <taxon>Pseudomonadati</taxon>
        <taxon>Pseudomonadota</taxon>
        <taxon>Alphaproteobacteria</taxon>
        <taxon>Hyphomicrobiales</taxon>
        <taxon>Nitrobacteraceae</taxon>
        <taxon>Rhodopseudomonas</taxon>
    </lineage>
</organism>
<protein>
    <submittedName>
        <fullName evidence="1">Uncharacterized protein</fullName>
    </submittedName>
</protein>
<accession>A0AAF0BP57</accession>
<proteinExistence type="predicted"/>
<dbReference type="AlphaFoldDB" id="A0AAF0BP57"/>
<sequence length="220" mass="24303">MHCKAPSFISRLNYRKTIIYHRQDRMSVMRFPASFRFAAAAMALGALTACSSVPITSMVKLVRTDLAATDPAVLRIAVRLPQGLRPRRVTLRVTVAVGAEKREQAFVLADLDDPGELLSLKDEVTNDTMIYAFRIAPEDVPRLLAVRDQMAAHKAKGERGSLTIGVGAEACRIGTLPAKTLITTYLKTERAGDFFPLTRDVDLRKDVPKEAVPERIPLCN</sequence>